<dbReference type="Proteomes" id="UP000630923">
    <property type="component" value="Unassembled WGS sequence"/>
</dbReference>
<evidence type="ECO:0000313" key="1">
    <source>
        <dbReference type="EMBL" id="GHF17759.1"/>
    </source>
</evidence>
<reference evidence="1" key="2">
    <citation type="submission" date="2020-09" db="EMBL/GenBank/DDBJ databases">
        <authorList>
            <person name="Sun Q."/>
            <person name="Kim S."/>
        </authorList>
    </citation>
    <scope>NUCLEOTIDE SEQUENCE</scope>
    <source>
        <strain evidence="1">KCTC 42590</strain>
    </source>
</reference>
<gene>
    <name evidence="1" type="ORF">GCM10017044_10230</name>
</gene>
<name>A0A919E440_9PROT</name>
<accession>A0A919E440</accession>
<comment type="caution">
    <text evidence="1">The sequence shown here is derived from an EMBL/GenBank/DDBJ whole genome shotgun (WGS) entry which is preliminary data.</text>
</comment>
<proteinExistence type="predicted"/>
<keyword evidence="2" id="KW-1185">Reference proteome</keyword>
<organism evidence="1 2">
    <name type="scientific">Kordiimonas sediminis</name>
    <dbReference type="NCBI Taxonomy" id="1735581"/>
    <lineage>
        <taxon>Bacteria</taxon>
        <taxon>Pseudomonadati</taxon>
        <taxon>Pseudomonadota</taxon>
        <taxon>Alphaproteobacteria</taxon>
        <taxon>Kordiimonadales</taxon>
        <taxon>Kordiimonadaceae</taxon>
        <taxon>Kordiimonas</taxon>
    </lineage>
</organism>
<protein>
    <submittedName>
        <fullName evidence="1">Uncharacterized protein</fullName>
    </submittedName>
</protein>
<dbReference type="AlphaFoldDB" id="A0A919E440"/>
<evidence type="ECO:0000313" key="2">
    <source>
        <dbReference type="Proteomes" id="UP000630923"/>
    </source>
</evidence>
<sequence length="192" mass="21303">MAIIVLLEVNRPESLLVRVEPMERSDTLGPVSKSFVDGLSLELATKIASLPKLRAIGPIDLSNDKDVDVVLRGQLAKGSDRLHLVVSLSDWKTGEIVWGQTYDRPFEEVFEVQRDIALHISFMLFDQVDPEASERLKQGPTKNYQAYALFVQALGSKDRDKALALEYVSAALIHDPSFEAAIKLKRVLEGGS</sequence>
<reference evidence="1" key="1">
    <citation type="journal article" date="2014" name="Int. J. Syst. Evol. Microbiol.">
        <title>Complete genome sequence of Corynebacterium casei LMG S-19264T (=DSM 44701T), isolated from a smear-ripened cheese.</title>
        <authorList>
            <consortium name="US DOE Joint Genome Institute (JGI-PGF)"/>
            <person name="Walter F."/>
            <person name="Albersmeier A."/>
            <person name="Kalinowski J."/>
            <person name="Ruckert C."/>
        </authorList>
    </citation>
    <scope>NUCLEOTIDE SEQUENCE</scope>
    <source>
        <strain evidence="1">KCTC 42590</strain>
    </source>
</reference>
<dbReference type="EMBL" id="BNCI01000001">
    <property type="protein sequence ID" value="GHF17759.1"/>
    <property type="molecule type" value="Genomic_DNA"/>
</dbReference>